<dbReference type="Proteomes" id="UP000193689">
    <property type="component" value="Unassembled WGS sequence"/>
</dbReference>
<protein>
    <recommendedName>
        <fullName evidence="4">G-protein coupled receptors family 1 profile domain-containing protein</fullName>
    </recommendedName>
</protein>
<feature type="non-terminal residue" evidence="2">
    <location>
        <position position="1"/>
    </location>
</feature>
<feature type="transmembrane region" description="Helical" evidence="1">
    <location>
        <begin position="6"/>
        <end position="24"/>
    </location>
</feature>
<feature type="transmembrane region" description="Helical" evidence="1">
    <location>
        <begin position="200"/>
        <end position="223"/>
    </location>
</feature>
<dbReference type="RefSeq" id="XP_040715490.1">
    <property type="nucleotide sequence ID" value="XM_040854511.1"/>
</dbReference>
<dbReference type="OrthoDB" id="3210850at2759"/>
<dbReference type="PANTHER" id="PTHR38848">
    <property type="entry name" value="G-PROTEIN COUPLED RECEPTORS FAMILY 3 PROFILE DOMAIN-CONTAINING PROTEIN"/>
    <property type="match status" value="1"/>
</dbReference>
<proteinExistence type="predicted"/>
<dbReference type="PANTHER" id="PTHR38848:SF3">
    <property type="entry name" value="G-PROTEIN COUPLED RECEPTORS FAMILY 3 PROFILE DOMAIN-CONTAINING PROTEIN"/>
    <property type="match status" value="1"/>
</dbReference>
<evidence type="ECO:0000313" key="3">
    <source>
        <dbReference type="Proteomes" id="UP000193689"/>
    </source>
</evidence>
<dbReference type="InParanoid" id="A0A1Y2DY92"/>
<gene>
    <name evidence="2" type="ORF">BCR38DRAFT_297278</name>
</gene>
<accession>A0A1Y2DY92</accession>
<comment type="caution">
    <text evidence="2">The sequence shown here is derived from an EMBL/GenBank/DDBJ whole genome shotgun (WGS) entry which is preliminary data.</text>
</comment>
<feature type="transmembrane region" description="Helical" evidence="1">
    <location>
        <begin position="36"/>
        <end position="60"/>
    </location>
</feature>
<dbReference type="GeneID" id="63770723"/>
<evidence type="ECO:0000256" key="1">
    <source>
        <dbReference type="SAM" id="Phobius"/>
    </source>
</evidence>
<keyword evidence="1" id="KW-0472">Membrane</keyword>
<dbReference type="EMBL" id="MCFJ01000007">
    <property type="protein sequence ID" value="ORY64076.1"/>
    <property type="molecule type" value="Genomic_DNA"/>
</dbReference>
<feature type="transmembrane region" description="Helical" evidence="1">
    <location>
        <begin position="72"/>
        <end position="95"/>
    </location>
</feature>
<reference evidence="2 3" key="1">
    <citation type="submission" date="2016-07" db="EMBL/GenBank/DDBJ databases">
        <title>Pervasive Adenine N6-methylation of Active Genes in Fungi.</title>
        <authorList>
            <consortium name="DOE Joint Genome Institute"/>
            <person name="Mondo S.J."/>
            <person name="Dannebaum R.O."/>
            <person name="Kuo R.C."/>
            <person name="Labutti K."/>
            <person name="Haridas S."/>
            <person name="Kuo A."/>
            <person name="Salamov A."/>
            <person name="Ahrendt S.R."/>
            <person name="Lipzen A."/>
            <person name="Sullivan W."/>
            <person name="Andreopoulos W.B."/>
            <person name="Clum A."/>
            <person name="Lindquist E."/>
            <person name="Daum C."/>
            <person name="Ramamoorthy G.K."/>
            <person name="Gryganskyi A."/>
            <person name="Culley D."/>
            <person name="Magnuson J.K."/>
            <person name="James T.Y."/>
            <person name="O'Malley M.A."/>
            <person name="Stajich J.E."/>
            <person name="Spatafora J.W."/>
            <person name="Visel A."/>
            <person name="Grigoriev I.V."/>
        </authorList>
    </citation>
    <scope>NUCLEOTIDE SEQUENCE [LARGE SCALE GENOMIC DNA]</scope>
    <source>
        <strain evidence="2 3">CBS 129021</strain>
    </source>
</reference>
<evidence type="ECO:0008006" key="4">
    <source>
        <dbReference type="Google" id="ProtNLM"/>
    </source>
</evidence>
<keyword evidence="1" id="KW-1133">Transmembrane helix</keyword>
<feature type="non-terminal residue" evidence="2">
    <location>
        <position position="261"/>
    </location>
</feature>
<sequence>PLAGTIIALVVSLLAIAILSGFVTERFLGITAWRQLPLVVWVVFAIFCDSWAFVFTSAILQHGIGVSTSYKICQGAILLCLVCYVTTKILIYFFLVEKAFLIRKGTSSTTRLTSKLYVFNSFGMLSVYVVVSALNFVFRIARIEHGQCTIGMKKVAMIPLISFDLLVNIYLTLIFMIPLRSLYSYRNMQRTPITDRLRTVAMRTFVGACCTTVSSVVNLSVLMVLNGEPGWVCLMCCNIDILFSAMVIHWVTSRDHKGKAS</sequence>
<dbReference type="AlphaFoldDB" id="A0A1Y2DY92"/>
<feature type="transmembrane region" description="Helical" evidence="1">
    <location>
        <begin position="116"/>
        <end position="138"/>
    </location>
</feature>
<keyword evidence="1" id="KW-0812">Transmembrane</keyword>
<keyword evidence="3" id="KW-1185">Reference proteome</keyword>
<evidence type="ECO:0000313" key="2">
    <source>
        <dbReference type="EMBL" id="ORY64076.1"/>
    </source>
</evidence>
<feature type="transmembrane region" description="Helical" evidence="1">
    <location>
        <begin position="158"/>
        <end position="179"/>
    </location>
</feature>
<organism evidence="2 3">
    <name type="scientific">Pseudomassariella vexata</name>
    <dbReference type="NCBI Taxonomy" id="1141098"/>
    <lineage>
        <taxon>Eukaryota</taxon>
        <taxon>Fungi</taxon>
        <taxon>Dikarya</taxon>
        <taxon>Ascomycota</taxon>
        <taxon>Pezizomycotina</taxon>
        <taxon>Sordariomycetes</taxon>
        <taxon>Xylariomycetidae</taxon>
        <taxon>Amphisphaeriales</taxon>
        <taxon>Pseudomassariaceae</taxon>
        <taxon>Pseudomassariella</taxon>
    </lineage>
</organism>
<feature type="transmembrane region" description="Helical" evidence="1">
    <location>
        <begin position="229"/>
        <end position="251"/>
    </location>
</feature>
<name>A0A1Y2DY92_9PEZI</name>